<reference evidence="3" key="2">
    <citation type="submission" date="2022-01" db="EMBL/GenBank/DDBJ databases">
        <authorList>
            <person name="Yamashiro T."/>
            <person name="Shiraishi A."/>
            <person name="Satake H."/>
            <person name="Nakayama K."/>
        </authorList>
    </citation>
    <scope>NUCLEOTIDE SEQUENCE</scope>
</reference>
<gene>
    <name evidence="3" type="ORF">Tco_0628366</name>
</gene>
<feature type="region of interest" description="Disordered" evidence="2">
    <location>
        <begin position="319"/>
        <end position="340"/>
    </location>
</feature>
<dbReference type="Proteomes" id="UP001151760">
    <property type="component" value="Unassembled WGS sequence"/>
</dbReference>
<dbReference type="EMBL" id="BQNB010008840">
    <property type="protein sequence ID" value="GJS55004.1"/>
    <property type="molecule type" value="Genomic_DNA"/>
</dbReference>
<protein>
    <submittedName>
        <fullName evidence="3">Uncharacterized protein</fullName>
    </submittedName>
</protein>
<proteinExistence type="predicted"/>
<feature type="coiled-coil region" evidence="1">
    <location>
        <begin position="268"/>
        <end position="295"/>
    </location>
</feature>
<evidence type="ECO:0000256" key="1">
    <source>
        <dbReference type="SAM" id="Coils"/>
    </source>
</evidence>
<reference evidence="3" key="1">
    <citation type="journal article" date="2022" name="Int. J. Mol. Sci.">
        <title>Draft Genome of Tanacetum Coccineum: Genomic Comparison of Closely Related Tanacetum-Family Plants.</title>
        <authorList>
            <person name="Yamashiro T."/>
            <person name="Shiraishi A."/>
            <person name="Nakayama K."/>
            <person name="Satake H."/>
        </authorList>
    </citation>
    <scope>NUCLEOTIDE SEQUENCE</scope>
</reference>
<feature type="compositionally biased region" description="Basic residues" evidence="2">
    <location>
        <begin position="203"/>
        <end position="213"/>
    </location>
</feature>
<sequence length="453" mass="51371">MSTYLKNMAGYKYNQLKTKSFEDIQMLLDKEIKRVNTFVDMDTELVKGKAEVDDDQEEAEMKMHIEIVHDDEVAIDAIPLATKIPIIMLKDFDREYLETLWKLVKAKHGSTRPEEGYERVLWGDLKVMFEPNVEKKRYPLTPATITGMLNKKLQTDHWNEICHQLLKLMTKQLKNPGSKHDQSEVVSEQLEIEKDDLSEQVQKKKKKKKRKRGSSQPSFQDPTYDQLMIIVTTLEGSVTTLTEIVLSLQGTIGTLESRLLALEGDARVTTLTQTVSSLQDTIDTLESRLLALEGDARDFGVVSNGDIPTYMSPGPSYISQGPSHTSPVPTAQKSLPLANRRKLRGRHNPLKFKSPMLAYSRNFWRSTIPPPVSNTTMSVPMTTTEIWDILYLGGEKVDYIDQGKLEGYNKTCDGKSDGQSRRLCPPLRHRVHDSSVVSSPLDLKRSRLRGLHG</sequence>
<keyword evidence="1" id="KW-0175">Coiled coil</keyword>
<feature type="region of interest" description="Disordered" evidence="2">
    <location>
        <begin position="198"/>
        <end position="220"/>
    </location>
</feature>
<keyword evidence="4" id="KW-1185">Reference proteome</keyword>
<organism evidence="3 4">
    <name type="scientific">Tanacetum coccineum</name>
    <dbReference type="NCBI Taxonomy" id="301880"/>
    <lineage>
        <taxon>Eukaryota</taxon>
        <taxon>Viridiplantae</taxon>
        <taxon>Streptophyta</taxon>
        <taxon>Embryophyta</taxon>
        <taxon>Tracheophyta</taxon>
        <taxon>Spermatophyta</taxon>
        <taxon>Magnoliopsida</taxon>
        <taxon>eudicotyledons</taxon>
        <taxon>Gunneridae</taxon>
        <taxon>Pentapetalae</taxon>
        <taxon>asterids</taxon>
        <taxon>campanulids</taxon>
        <taxon>Asterales</taxon>
        <taxon>Asteraceae</taxon>
        <taxon>Asteroideae</taxon>
        <taxon>Anthemideae</taxon>
        <taxon>Anthemidinae</taxon>
        <taxon>Tanacetum</taxon>
    </lineage>
</organism>
<feature type="compositionally biased region" description="Polar residues" evidence="2">
    <location>
        <begin position="319"/>
        <end position="333"/>
    </location>
</feature>
<comment type="caution">
    <text evidence="3">The sequence shown here is derived from an EMBL/GenBank/DDBJ whole genome shotgun (WGS) entry which is preliminary data.</text>
</comment>
<evidence type="ECO:0000256" key="2">
    <source>
        <dbReference type="SAM" id="MobiDB-lite"/>
    </source>
</evidence>
<evidence type="ECO:0000313" key="3">
    <source>
        <dbReference type="EMBL" id="GJS55004.1"/>
    </source>
</evidence>
<evidence type="ECO:0000313" key="4">
    <source>
        <dbReference type="Proteomes" id="UP001151760"/>
    </source>
</evidence>
<name>A0ABQ4WQ48_9ASTR</name>
<dbReference type="Gene3D" id="1.20.5.340">
    <property type="match status" value="1"/>
</dbReference>
<accession>A0ABQ4WQ48</accession>